<evidence type="ECO:0000313" key="4">
    <source>
        <dbReference type="EMBL" id="CAK7224595.1"/>
    </source>
</evidence>
<gene>
    <name evidence="3 4" type="primary">CTU2</name>
    <name evidence="3" type="synonym">NCS2</name>
    <name evidence="4" type="ORF">SEUCBS140593_005621</name>
</gene>
<dbReference type="PANTHER" id="PTHR20882:SF14">
    <property type="entry name" value="CYTOPLASMIC TRNA 2-THIOLATION PROTEIN 2"/>
    <property type="match status" value="1"/>
</dbReference>
<keyword evidence="1 3" id="KW-0963">Cytoplasm</keyword>
<evidence type="ECO:0000256" key="3">
    <source>
        <dbReference type="HAMAP-Rule" id="MF_03054"/>
    </source>
</evidence>
<keyword evidence="2 3" id="KW-0819">tRNA processing</keyword>
<name>A0ABP0BYW5_9PEZI</name>
<comment type="subcellular location">
    <subcellularLocation>
        <location evidence="3">Cytoplasm</location>
    </subcellularLocation>
</comment>
<comment type="caution">
    <text evidence="4">The sequence shown here is derived from an EMBL/GenBank/DDBJ whole genome shotgun (WGS) entry which is preliminary data.</text>
</comment>
<accession>A0ABP0BYW5</accession>
<proteinExistence type="inferred from homology"/>
<comment type="similarity">
    <text evidence="3">Belongs to the CTU2/NCS2 family.</text>
</comment>
<evidence type="ECO:0000256" key="2">
    <source>
        <dbReference type="ARBA" id="ARBA00022694"/>
    </source>
</evidence>
<dbReference type="SUPFAM" id="SSF52402">
    <property type="entry name" value="Adenine nucleotide alpha hydrolases-like"/>
    <property type="match status" value="1"/>
</dbReference>
<reference evidence="4 5" key="1">
    <citation type="submission" date="2024-01" db="EMBL/GenBank/DDBJ databases">
        <authorList>
            <person name="Allen C."/>
            <person name="Tagirdzhanova G."/>
        </authorList>
    </citation>
    <scope>NUCLEOTIDE SEQUENCE [LARGE SCALE GENOMIC DNA]</scope>
</reference>
<evidence type="ECO:0000313" key="5">
    <source>
        <dbReference type="Proteomes" id="UP001642482"/>
    </source>
</evidence>
<organism evidence="4 5">
    <name type="scientific">Sporothrix eucalyptigena</name>
    <dbReference type="NCBI Taxonomy" id="1812306"/>
    <lineage>
        <taxon>Eukaryota</taxon>
        <taxon>Fungi</taxon>
        <taxon>Dikarya</taxon>
        <taxon>Ascomycota</taxon>
        <taxon>Pezizomycotina</taxon>
        <taxon>Sordariomycetes</taxon>
        <taxon>Sordariomycetidae</taxon>
        <taxon>Ophiostomatales</taxon>
        <taxon>Ophiostomataceae</taxon>
        <taxon>Sporothrix</taxon>
    </lineage>
</organism>
<dbReference type="PANTHER" id="PTHR20882">
    <property type="entry name" value="CYTOPLASMIC TRNA 2-THIOLATION PROTEIN 2"/>
    <property type="match status" value="1"/>
</dbReference>
<dbReference type="Proteomes" id="UP001642482">
    <property type="component" value="Unassembled WGS sequence"/>
</dbReference>
<dbReference type="EMBL" id="CAWUHD010000055">
    <property type="protein sequence ID" value="CAK7224595.1"/>
    <property type="molecule type" value="Genomic_DNA"/>
</dbReference>
<dbReference type="HAMAP" id="MF_03054">
    <property type="entry name" value="CTU2"/>
    <property type="match status" value="1"/>
</dbReference>
<dbReference type="Gene3D" id="3.40.50.620">
    <property type="entry name" value="HUPs"/>
    <property type="match status" value="1"/>
</dbReference>
<comment type="function">
    <text evidence="3">Plays a central role in 2-thiolation of mcm(5)S(2)U at tRNA wobble positions of tRNA(Lys), tRNA(Glu) and tRNA(Gln). May act by forming a heterodimer with NCS6 that ligates sulfur from thiocarboxylated URM1 onto the uridine of tRNAs at wobble position. Prior mcm(5) tRNA modification by the elongator complex is required for 2-thiolation. May also be involved in protein urmylation.</text>
</comment>
<evidence type="ECO:0000256" key="1">
    <source>
        <dbReference type="ARBA" id="ARBA00022490"/>
    </source>
</evidence>
<keyword evidence="5" id="KW-1185">Reference proteome</keyword>
<dbReference type="Pfam" id="PF10288">
    <property type="entry name" value="CTU2"/>
    <property type="match status" value="1"/>
</dbReference>
<protein>
    <recommendedName>
        <fullName evidence="3">Cytoplasmic tRNA 2-thiolation protein 2</fullName>
    </recommendedName>
</protein>
<dbReference type="InterPro" id="IPR019407">
    <property type="entry name" value="CTU2"/>
</dbReference>
<dbReference type="InterPro" id="IPR014729">
    <property type="entry name" value="Rossmann-like_a/b/a_fold"/>
</dbReference>
<comment type="pathway">
    <text evidence="3">tRNA modification; 5-methoxycarbonylmethyl-2-thiouridine-tRNA biosynthesis.</text>
</comment>
<sequence>MTQAGPNNQCRRCKEQEAVHTIRSDPICNDCFCRFTTTKTVKRLEVLNRETRGSRADRLSADGSNNSLRKFYAGLSFGPSSSALVDICDQIIVGRLSRGRDAAFSLHVVHIDTDLERSDSQSPVEQRLERWRARYPRFTFERVPLTDVLSLDTIDWAVLLPALSGLTGSTPPTLPAQLQALLDNLPSATSRRDMLDLLVRRLLISRAATATETPPYDALLLGCSTTALAERTLTETAKGRGFSLPWQINDGAVEDGTGRQIPLYYPLRELFRNELVLYLSAVARPPLIEGDFVLLPASSMASGAVVSHRDLSIEEVMARYFAEVEANYPSIVANVVRTTAKLERHDHDHEHNHAHDDGERAATGCRVCGMPLDEAGNERWKGEIGHLDGPEGTPMQRIERLCYGCERSIYG</sequence>